<feature type="active site" description="Tele-phosphohistidine intermediate" evidence="4">
    <location>
        <position position="17"/>
    </location>
</feature>
<dbReference type="CDD" id="cd07067">
    <property type="entry name" value="HP_PGM_like"/>
    <property type="match status" value="1"/>
</dbReference>
<feature type="active site" description="Proton donor/acceptor" evidence="4">
    <location>
        <position position="94"/>
    </location>
</feature>
<feature type="binding site" evidence="5">
    <location>
        <position position="68"/>
    </location>
    <ligand>
        <name>substrate</name>
    </ligand>
</feature>
<proteinExistence type="inferred from homology"/>
<dbReference type="SUPFAM" id="SSF53254">
    <property type="entry name" value="Phosphoglycerate mutase-like"/>
    <property type="match status" value="1"/>
</dbReference>
<evidence type="ECO:0000256" key="4">
    <source>
        <dbReference type="PIRSR" id="PIRSR613078-1"/>
    </source>
</evidence>
<comment type="catalytic activity">
    <reaction evidence="6">
        <text>(2R)-2-phosphoglycerate = (2R)-3-phosphoglycerate</text>
        <dbReference type="Rhea" id="RHEA:15901"/>
        <dbReference type="ChEBI" id="CHEBI:58272"/>
        <dbReference type="ChEBI" id="CHEBI:58289"/>
        <dbReference type="EC" id="5.4.2.11"/>
    </reaction>
</comment>
<dbReference type="Gene3D" id="3.40.50.1240">
    <property type="entry name" value="Phosphoglycerate mutase-like"/>
    <property type="match status" value="1"/>
</dbReference>
<dbReference type="RefSeq" id="WP_021798569.1">
    <property type="nucleotide sequence ID" value="NZ_ACVN02000284.1"/>
</dbReference>
<evidence type="ECO:0000313" key="7">
    <source>
        <dbReference type="EMBL" id="ERK51217.1"/>
    </source>
</evidence>
<feature type="binding site" evidence="5">
    <location>
        <begin position="121"/>
        <end position="122"/>
    </location>
    <ligand>
        <name>substrate</name>
    </ligand>
</feature>
<name>U2RKI4_9ACTN</name>
<dbReference type="EC" id="5.4.2.11" evidence="6"/>
<feature type="non-terminal residue" evidence="7">
    <location>
        <position position="136"/>
    </location>
</feature>
<accession>U2RKI4</accession>
<gene>
    <name evidence="7" type="ORF">HMPREF0682_1236</name>
</gene>
<feature type="binding site" evidence="5">
    <location>
        <begin position="94"/>
        <end position="97"/>
    </location>
    <ligand>
        <name>substrate</name>
    </ligand>
</feature>
<protein>
    <recommendedName>
        <fullName evidence="6">2,3-bisphosphoglycerate-dependent phosphoglycerate mutase</fullName>
        <ecNumber evidence="6">5.4.2.11</ecNumber>
    </recommendedName>
</protein>
<feature type="binding site" evidence="5">
    <location>
        <begin position="29"/>
        <end position="30"/>
    </location>
    <ligand>
        <name>substrate</name>
    </ligand>
</feature>
<comment type="function">
    <text evidence="6">Catalyzes the interconversion of 2-phosphoglycerate and 3-phosphoglycerate.</text>
</comment>
<dbReference type="GO" id="GO:0004619">
    <property type="term" value="F:phosphoglycerate mutase activity"/>
    <property type="evidence" value="ECO:0007669"/>
    <property type="project" value="UniProtKB-EC"/>
</dbReference>
<reference evidence="7" key="1">
    <citation type="submission" date="2013-08" db="EMBL/GenBank/DDBJ databases">
        <authorList>
            <person name="Durkin A.S."/>
            <person name="Haft D.R."/>
            <person name="McCorrison J."/>
            <person name="Torralba M."/>
            <person name="Gillis M."/>
            <person name="Haft D.H."/>
            <person name="Methe B."/>
            <person name="Sutton G."/>
            <person name="Nelson K.E."/>
        </authorList>
    </citation>
    <scope>NUCLEOTIDE SEQUENCE [LARGE SCALE GENOMIC DNA]</scope>
    <source>
        <strain evidence="7">F0233</strain>
    </source>
</reference>
<evidence type="ECO:0000256" key="3">
    <source>
        <dbReference type="ARBA" id="ARBA00023235"/>
    </source>
</evidence>
<evidence type="ECO:0000256" key="2">
    <source>
        <dbReference type="ARBA" id="ARBA00023152"/>
    </source>
</evidence>
<feature type="binding site" evidence="5">
    <location>
        <position position="105"/>
    </location>
    <ligand>
        <name>substrate</name>
    </ligand>
</feature>
<feature type="binding site" evidence="5">
    <location>
        <begin position="16"/>
        <end position="23"/>
    </location>
    <ligand>
        <name>substrate</name>
    </ligand>
</feature>
<dbReference type="EMBL" id="ACVN02000284">
    <property type="protein sequence ID" value="ERK51217.1"/>
    <property type="molecule type" value="Genomic_DNA"/>
</dbReference>
<dbReference type="InterPro" id="IPR005952">
    <property type="entry name" value="Phosphogly_mut1"/>
</dbReference>
<keyword evidence="3" id="KW-0413">Isomerase</keyword>
<comment type="similarity">
    <text evidence="1">Belongs to the phosphoglycerate mutase family. BPG-dependent PGAM subfamily.</text>
</comment>
<dbReference type="PROSITE" id="PS00175">
    <property type="entry name" value="PG_MUTASE"/>
    <property type="match status" value="1"/>
</dbReference>
<dbReference type="Pfam" id="PF00300">
    <property type="entry name" value="His_Phos_1"/>
    <property type="match status" value="1"/>
</dbReference>
<dbReference type="AlphaFoldDB" id="U2RKI4"/>
<dbReference type="UniPathway" id="UPA00109">
    <property type="reaction ID" value="UER00186"/>
</dbReference>
<sequence>MGSCDARHRRVLVLVRHGESRYNAEQIFTGLLDVDLSARGHAQIAAAARLMADAGLHPRLVLTSPLLRAVRTAEGIRAALCPEAPLRESWRLAERDYGCLTGVSKRECRERWGDEAFFTWRRTLEGRPPAATAAQR</sequence>
<dbReference type="Proteomes" id="UP000017052">
    <property type="component" value="Unassembled WGS sequence"/>
</dbReference>
<dbReference type="OrthoDB" id="9781415at2"/>
<comment type="caution">
    <text evidence="7">The sequence shown here is derived from an EMBL/GenBank/DDBJ whole genome shotgun (WGS) entry which is preliminary data.</text>
</comment>
<keyword evidence="2" id="KW-0324">Glycolysis</keyword>
<dbReference type="GO" id="GO:0006096">
    <property type="term" value="P:glycolytic process"/>
    <property type="evidence" value="ECO:0007669"/>
    <property type="project" value="UniProtKB-UniPathway"/>
</dbReference>
<evidence type="ECO:0000313" key="8">
    <source>
        <dbReference type="Proteomes" id="UP000017052"/>
    </source>
</evidence>
<organism evidence="7 8">
    <name type="scientific">Propionibacterium acidifaciens F0233</name>
    <dbReference type="NCBI Taxonomy" id="553198"/>
    <lineage>
        <taxon>Bacteria</taxon>
        <taxon>Bacillati</taxon>
        <taxon>Actinomycetota</taxon>
        <taxon>Actinomycetes</taxon>
        <taxon>Propionibacteriales</taxon>
        <taxon>Propionibacteriaceae</taxon>
        <taxon>Propionibacterium</taxon>
    </lineage>
</organism>
<dbReference type="InterPro" id="IPR029033">
    <property type="entry name" value="His_PPase_superfam"/>
</dbReference>
<keyword evidence="8" id="KW-1185">Reference proteome</keyword>
<dbReference type="NCBIfam" id="TIGR01258">
    <property type="entry name" value="pgm_1"/>
    <property type="match status" value="1"/>
</dbReference>
<dbReference type="InterPro" id="IPR013078">
    <property type="entry name" value="His_Pase_superF_clade-1"/>
</dbReference>
<dbReference type="InterPro" id="IPR001345">
    <property type="entry name" value="PG/BPGM_mutase_AS"/>
</dbReference>
<evidence type="ECO:0000256" key="6">
    <source>
        <dbReference type="RuleBase" id="RU004512"/>
    </source>
</evidence>
<comment type="pathway">
    <text evidence="6">Carbohydrate degradation; glycolysis; pyruvate from D-glyceraldehyde 3-phosphate: step 3/5.</text>
</comment>
<dbReference type="PANTHER" id="PTHR11931">
    <property type="entry name" value="PHOSPHOGLYCERATE MUTASE"/>
    <property type="match status" value="1"/>
</dbReference>
<evidence type="ECO:0000256" key="1">
    <source>
        <dbReference type="ARBA" id="ARBA00006717"/>
    </source>
</evidence>
<evidence type="ECO:0000256" key="5">
    <source>
        <dbReference type="PIRSR" id="PIRSR613078-2"/>
    </source>
</evidence>
<dbReference type="SMART" id="SM00855">
    <property type="entry name" value="PGAM"/>
    <property type="match status" value="1"/>
</dbReference>